<keyword evidence="2" id="KW-0472">Membrane</keyword>
<dbReference type="InterPro" id="IPR056822">
    <property type="entry name" value="TEN_NHL"/>
</dbReference>
<proteinExistence type="predicted"/>
<dbReference type="PANTHER" id="PTHR46388:SF2">
    <property type="entry name" value="NHL REPEAT-CONTAINING PROTEIN 2"/>
    <property type="match status" value="1"/>
</dbReference>
<dbReference type="InterPro" id="IPR001258">
    <property type="entry name" value="NHL_repeat"/>
</dbReference>
<accession>A0A538SD85</accession>
<evidence type="ECO:0000313" key="4">
    <source>
        <dbReference type="EMBL" id="TMQ49316.1"/>
    </source>
</evidence>
<dbReference type="EMBL" id="VBOR01000058">
    <property type="protein sequence ID" value="TMQ49316.1"/>
    <property type="molecule type" value="Genomic_DNA"/>
</dbReference>
<keyword evidence="2" id="KW-0812">Transmembrane</keyword>
<comment type="caution">
    <text evidence="4">The sequence shown here is derived from an EMBL/GenBank/DDBJ whole genome shotgun (WGS) entry which is preliminary data.</text>
</comment>
<dbReference type="Gene3D" id="2.120.10.30">
    <property type="entry name" value="TolB, C-terminal domain"/>
    <property type="match status" value="3"/>
</dbReference>
<dbReference type="Pfam" id="PF25021">
    <property type="entry name" value="TEN_NHL"/>
    <property type="match status" value="2"/>
</dbReference>
<gene>
    <name evidence="4" type="ORF">E6K71_05185</name>
</gene>
<keyword evidence="2" id="KW-1133">Transmembrane helix</keyword>
<dbReference type="AlphaFoldDB" id="A0A538SD85"/>
<feature type="domain" description="Teneurin NHL" evidence="3">
    <location>
        <begin position="371"/>
        <end position="411"/>
    </location>
</feature>
<evidence type="ECO:0000256" key="1">
    <source>
        <dbReference type="ARBA" id="ARBA00022737"/>
    </source>
</evidence>
<feature type="transmembrane region" description="Helical" evidence="2">
    <location>
        <begin position="12"/>
        <end position="37"/>
    </location>
</feature>
<feature type="domain" description="Teneurin NHL" evidence="3">
    <location>
        <begin position="144"/>
        <end position="197"/>
    </location>
</feature>
<evidence type="ECO:0000256" key="2">
    <source>
        <dbReference type="SAM" id="Phobius"/>
    </source>
</evidence>
<evidence type="ECO:0000259" key="3">
    <source>
        <dbReference type="Pfam" id="PF25021"/>
    </source>
</evidence>
<protein>
    <recommendedName>
        <fullName evidence="3">Teneurin NHL domain-containing protein</fullName>
    </recommendedName>
</protein>
<dbReference type="SUPFAM" id="SSF101898">
    <property type="entry name" value="NHL repeat"/>
    <property type="match status" value="1"/>
</dbReference>
<keyword evidence="1" id="KW-0677">Repeat</keyword>
<sequence length="480" mass="47956">MSRRRVDPSQAGFSVVLAVFSILILLTLGIAMVSMVVEDSDSSVLHVQENQAFYAAHAGVEYAIVKLSTNWAWGGLPSPGKNVGAGYYWIAPPDGVDETGAALPANTKRIISTGVVGTSTRQIQVQLSGGTISTYAGTGTAGYTGDLGAATAARIAHPEGITVAANGDVYYADPDNNVIRKVTAATGIITTVAGSGGNGSSGDGGLAILAKFKNAEGVFVVANGDLYLADTGNHEIRKVTALTGIVTLVVGSTSPGYSGDGGAAAAARLRLPAAIVVAANGDMYIADTGNDAVRKVTAATGIATTYAGTGTTGYTGDGGAATSARLSGPQGLVLAANGDLYIADTGNNVIRRVTAATGVITTFAGTGTAGFLGDGGVATSARLNAPESVSISASGELYIADAGNNRIRRVSTGGTITTVAGTGTAGAAGDGGLPTAAQLNSPHGIAVSTSGTYYISDRVNNEIRRVTGVFAVVAWVETRT</sequence>
<evidence type="ECO:0000313" key="5">
    <source>
        <dbReference type="Proteomes" id="UP000316292"/>
    </source>
</evidence>
<dbReference type="PANTHER" id="PTHR46388">
    <property type="entry name" value="NHL REPEAT-CONTAINING PROTEIN 2"/>
    <property type="match status" value="1"/>
</dbReference>
<dbReference type="InterPro" id="IPR011042">
    <property type="entry name" value="6-blade_b-propeller_TolB-like"/>
</dbReference>
<name>A0A538SD85_UNCEI</name>
<dbReference type="Pfam" id="PF01436">
    <property type="entry name" value="NHL"/>
    <property type="match status" value="2"/>
</dbReference>
<organism evidence="4 5">
    <name type="scientific">Eiseniibacteriota bacterium</name>
    <dbReference type="NCBI Taxonomy" id="2212470"/>
    <lineage>
        <taxon>Bacteria</taxon>
        <taxon>Candidatus Eiseniibacteriota</taxon>
    </lineage>
</organism>
<dbReference type="Proteomes" id="UP000316292">
    <property type="component" value="Unassembled WGS sequence"/>
</dbReference>
<reference evidence="4 5" key="1">
    <citation type="journal article" date="2019" name="Nat. Microbiol.">
        <title>Mediterranean grassland soil C-N compound turnover is dependent on rainfall and depth, and is mediated by genomically divergent microorganisms.</title>
        <authorList>
            <person name="Diamond S."/>
            <person name="Andeer P.F."/>
            <person name="Li Z."/>
            <person name="Crits-Christoph A."/>
            <person name="Burstein D."/>
            <person name="Anantharaman K."/>
            <person name="Lane K.R."/>
            <person name="Thomas B.C."/>
            <person name="Pan C."/>
            <person name="Northen T.R."/>
            <person name="Banfield J.F."/>
        </authorList>
    </citation>
    <scope>NUCLEOTIDE SEQUENCE [LARGE SCALE GENOMIC DNA]</scope>
    <source>
        <strain evidence="4">WS_1</strain>
    </source>
</reference>